<name>A0AAV6TKS5_9ARAC</name>
<dbReference type="GO" id="GO:0005524">
    <property type="term" value="F:ATP binding"/>
    <property type="evidence" value="ECO:0007669"/>
    <property type="project" value="InterPro"/>
</dbReference>
<reference evidence="3 4" key="1">
    <citation type="journal article" date="2022" name="Nat. Ecol. Evol.">
        <title>A masculinizing supergene underlies an exaggerated male reproductive morph in a spider.</title>
        <authorList>
            <person name="Hendrickx F."/>
            <person name="De Corte Z."/>
            <person name="Sonet G."/>
            <person name="Van Belleghem S.M."/>
            <person name="Kostlbacher S."/>
            <person name="Vangestel C."/>
        </authorList>
    </citation>
    <scope>NUCLEOTIDE SEQUENCE [LARGE SCALE GENOMIC DNA]</scope>
    <source>
        <strain evidence="3">W744_W776</strain>
    </source>
</reference>
<gene>
    <name evidence="3" type="ORF">JTE90_012253</name>
</gene>
<dbReference type="PANTHER" id="PTHR43615:SF1">
    <property type="entry name" value="PPDK_N DOMAIN-CONTAINING PROTEIN"/>
    <property type="match status" value="1"/>
</dbReference>
<protein>
    <recommendedName>
        <fullName evidence="2">Pyruvate phosphate dikinase AMP/ATP-binding domain-containing protein</fullName>
    </recommendedName>
</protein>
<dbReference type="Pfam" id="PF01326">
    <property type="entry name" value="PPDK_N"/>
    <property type="match status" value="1"/>
</dbReference>
<keyword evidence="4" id="KW-1185">Reference proteome</keyword>
<evidence type="ECO:0000259" key="2">
    <source>
        <dbReference type="Pfam" id="PF01326"/>
    </source>
</evidence>
<dbReference type="InterPro" id="IPR002192">
    <property type="entry name" value="PPDK_AMP/ATP-bd"/>
</dbReference>
<comment type="similarity">
    <text evidence="1">Belongs to the PEP-utilizing enzyme family.</text>
</comment>
<dbReference type="AlphaFoldDB" id="A0AAV6TKS5"/>
<accession>A0AAV6TKS5</accession>
<dbReference type="Proteomes" id="UP000827092">
    <property type="component" value="Unassembled WGS sequence"/>
</dbReference>
<comment type="caution">
    <text evidence="3">The sequence shown here is derived from an EMBL/GenBank/DDBJ whole genome shotgun (WGS) entry which is preliminary data.</text>
</comment>
<evidence type="ECO:0000313" key="3">
    <source>
        <dbReference type="EMBL" id="KAG8172572.1"/>
    </source>
</evidence>
<feature type="domain" description="Pyruvate phosphate dikinase AMP/ATP-binding" evidence="2">
    <location>
        <begin position="100"/>
        <end position="209"/>
    </location>
</feature>
<dbReference type="EMBL" id="JAFNEN010002577">
    <property type="protein sequence ID" value="KAG8172572.1"/>
    <property type="molecule type" value="Genomic_DNA"/>
</dbReference>
<dbReference type="InterPro" id="IPR051549">
    <property type="entry name" value="PEP_Utilizing_Enz"/>
</dbReference>
<dbReference type="Gene3D" id="3.30.1490.20">
    <property type="entry name" value="ATP-grasp fold, A domain"/>
    <property type="match status" value="1"/>
</dbReference>
<dbReference type="GO" id="GO:0016301">
    <property type="term" value="F:kinase activity"/>
    <property type="evidence" value="ECO:0007669"/>
    <property type="project" value="InterPro"/>
</dbReference>
<evidence type="ECO:0000256" key="1">
    <source>
        <dbReference type="ARBA" id="ARBA00007837"/>
    </source>
</evidence>
<evidence type="ECO:0000313" key="4">
    <source>
        <dbReference type="Proteomes" id="UP000827092"/>
    </source>
</evidence>
<proteinExistence type="inferred from homology"/>
<dbReference type="InterPro" id="IPR013815">
    <property type="entry name" value="ATP_grasp_subdomain_1"/>
</dbReference>
<organism evidence="3 4">
    <name type="scientific">Oedothorax gibbosus</name>
    <dbReference type="NCBI Taxonomy" id="931172"/>
    <lineage>
        <taxon>Eukaryota</taxon>
        <taxon>Metazoa</taxon>
        <taxon>Ecdysozoa</taxon>
        <taxon>Arthropoda</taxon>
        <taxon>Chelicerata</taxon>
        <taxon>Arachnida</taxon>
        <taxon>Araneae</taxon>
        <taxon>Araneomorphae</taxon>
        <taxon>Entelegynae</taxon>
        <taxon>Araneoidea</taxon>
        <taxon>Linyphiidae</taxon>
        <taxon>Erigoninae</taxon>
        <taxon>Oedothorax</taxon>
    </lineage>
</organism>
<dbReference type="SUPFAM" id="SSF56059">
    <property type="entry name" value="Glutathione synthetase ATP-binding domain-like"/>
    <property type="match status" value="1"/>
</dbReference>
<dbReference type="PANTHER" id="PTHR43615">
    <property type="entry name" value="PHOSPHOENOLPYRUVATE SYNTHASE-RELATED"/>
    <property type="match status" value="1"/>
</dbReference>
<sequence length="235" mass="25500">MELYLVLQGTYNGGPYEVPGRGLSDPCLTVGKGWSGCGNSFIRFTVGGNTGSGIIMQGQVYKTEMVKKKTKEASTVIKFPESVPLTVAFSNEISHFGEISGGKGSSLGKLTELSNQEKTFIVPKGIIVTTAAYQEFLTPEILSAVKHLEDVVYGNITGDVKEACNAVSGIIERTLLPPKICHSITDSLKQLFGGDANQYKFAVRSSATGTHNLRERILQLCQQLAKWTLSWEFKA</sequence>